<dbReference type="RefSeq" id="WP_212993669.1">
    <property type="nucleotide sequence ID" value="NZ_BAABEA010000049.1"/>
</dbReference>
<protein>
    <submittedName>
        <fullName evidence="2">Uncharacterized protein</fullName>
    </submittedName>
</protein>
<sequence>MLVRAKMHWPGLVIVALLLVSCTGDGRTDPNTDGRSQSGDGTSAQSPEKSPGSRLVACVDEEAHVKSTDVPTDNALTVGAISWPDLKSWATADPKDYGNGESGDYKIGALVKAGAVVTVSVADSNANDVGLKYGQRWNYEPTRSVTFQGCKDYDTAYIGGFHIPDQKCVPFDISEGGKPPVRVTVSFFAGPC</sequence>
<feature type="region of interest" description="Disordered" evidence="1">
    <location>
        <begin position="27"/>
        <end position="52"/>
    </location>
</feature>
<keyword evidence="3" id="KW-1185">Reference proteome</keyword>
<dbReference type="Proteomes" id="UP000681340">
    <property type="component" value="Unassembled WGS sequence"/>
</dbReference>
<evidence type="ECO:0000313" key="3">
    <source>
        <dbReference type="Proteomes" id="UP000681340"/>
    </source>
</evidence>
<dbReference type="AlphaFoldDB" id="A0A919SUP8"/>
<proteinExistence type="predicted"/>
<reference evidence="2" key="1">
    <citation type="submission" date="2021-03" db="EMBL/GenBank/DDBJ databases">
        <title>Whole genome shotgun sequence of Actinoplanes auranticolor NBRC 12245.</title>
        <authorList>
            <person name="Komaki H."/>
            <person name="Tamura T."/>
        </authorList>
    </citation>
    <scope>NUCLEOTIDE SEQUENCE</scope>
    <source>
        <strain evidence="2">NBRC 12245</strain>
    </source>
</reference>
<name>A0A919SUP8_9ACTN</name>
<organism evidence="2 3">
    <name type="scientific">Actinoplanes auranticolor</name>
    <dbReference type="NCBI Taxonomy" id="47988"/>
    <lineage>
        <taxon>Bacteria</taxon>
        <taxon>Bacillati</taxon>
        <taxon>Actinomycetota</taxon>
        <taxon>Actinomycetes</taxon>
        <taxon>Micromonosporales</taxon>
        <taxon>Micromonosporaceae</taxon>
        <taxon>Actinoplanes</taxon>
    </lineage>
</organism>
<feature type="compositionally biased region" description="Polar residues" evidence="1">
    <location>
        <begin position="33"/>
        <end position="48"/>
    </location>
</feature>
<comment type="caution">
    <text evidence="2">The sequence shown here is derived from an EMBL/GenBank/DDBJ whole genome shotgun (WGS) entry which is preliminary data.</text>
</comment>
<dbReference type="PROSITE" id="PS51257">
    <property type="entry name" value="PROKAR_LIPOPROTEIN"/>
    <property type="match status" value="1"/>
</dbReference>
<evidence type="ECO:0000313" key="2">
    <source>
        <dbReference type="EMBL" id="GIM77959.1"/>
    </source>
</evidence>
<accession>A0A919SUP8</accession>
<dbReference type="EMBL" id="BOQL01000071">
    <property type="protein sequence ID" value="GIM77959.1"/>
    <property type="molecule type" value="Genomic_DNA"/>
</dbReference>
<evidence type="ECO:0000256" key="1">
    <source>
        <dbReference type="SAM" id="MobiDB-lite"/>
    </source>
</evidence>
<gene>
    <name evidence="2" type="ORF">Aau02nite_78500</name>
</gene>